<dbReference type="Proteomes" id="UP000235786">
    <property type="component" value="Unassembled WGS sequence"/>
</dbReference>
<feature type="region of interest" description="Disordered" evidence="1">
    <location>
        <begin position="174"/>
        <end position="196"/>
    </location>
</feature>
<dbReference type="AlphaFoldDB" id="A0A2J6RME9"/>
<protein>
    <submittedName>
        <fullName evidence="2">Uncharacterized protein</fullName>
    </submittedName>
</protein>
<organism evidence="2 3">
    <name type="scientific">Hyaloscypha variabilis (strain UAMH 11265 / GT02V1 / F)</name>
    <name type="common">Meliniomyces variabilis</name>
    <dbReference type="NCBI Taxonomy" id="1149755"/>
    <lineage>
        <taxon>Eukaryota</taxon>
        <taxon>Fungi</taxon>
        <taxon>Dikarya</taxon>
        <taxon>Ascomycota</taxon>
        <taxon>Pezizomycotina</taxon>
        <taxon>Leotiomycetes</taxon>
        <taxon>Helotiales</taxon>
        <taxon>Hyaloscyphaceae</taxon>
        <taxon>Hyaloscypha</taxon>
        <taxon>Hyaloscypha variabilis</taxon>
    </lineage>
</organism>
<sequence length="196" mass="21557">MKPWSVVRYGSLRSGGAMVASGLVRVTPHFDAAGASCRSLTSSQPLSQPTMNDGGAHLFVQLCPRTRACSTYIWAKPADWTYPCRPQAKETLFSGYSTRPLLLSPLFHTTHSALHHDQASNPSHTKHHLPHFKPSYEAKSQLTIQPAVDLLSAAAYGDKGRPDDIAERAIARANKERLRESHARHKPEAEESSKGH</sequence>
<name>A0A2J6RME9_HYAVF</name>
<accession>A0A2J6RME9</accession>
<gene>
    <name evidence="2" type="ORF">L207DRAFT_25499</name>
</gene>
<evidence type="ECO:0000313" key="3">
    <source>
        <dbReference type="Proteomes" id="UP000235786"/>
    </source>
</evidence>
<dbReference type="EMBL" id="KZ613946">
    <property type="protein sequence ID" value="PMD39696.1"/>
    <property type="molecule type" value="Genomic_DNA"/>
</dbReference>
<proteinExistence type="predicted"/>
<reference evidence="2 3" key="1">
    <citation type="submission" date="2016-04" db="EMBL/GenBank/DDBJ databases">
        <title>A degradative enzymes factory behind the ericoid mycorrhizal symbiosis.</title>
        <authorList>
            <consortium name="DOE Joint Genome Institute"/>
            <person name="Martino E."/>
            <person name="Morin E."/>
            <person name="Grelet G."/>
            <person name="Kuo A."/>
            <person name="Kohler A."/>
            <person name="Daghino S."/>
            <person name="Barry K."/>
            <person name="Choi C."/>
            <person name="Cichocki N."/>
            <person name="Clum A."/>
            <person name="Copeland A."/>
            <person name="Hainaut M."/>
            <person name="Haridas S."/>
            <person name="Labutti K."/>
            <person name="Lindquist E."/>
            <person name="Lipzen A."/>
            <person name="Khouja H.-R."/>
            <person name="Murat C."/>
            <person name="Ohm R."/>
            <person name="Olson A."/>
            <person name="Spatafora J."/>
            <person name="Veneault-Fourrey C."/>
            <person name="Henrissat B."/>
            <person name="Grigoriev I."/>
            <person name="Martin F."/>
            <person name="Perotto S."/>
        </authorList>
    </citation>
    <scope>NUCLEOTIDE SEQUENCE [LARGE SCALE GENOMIC DNA]</scope>
    <source>
        <strain evidence="2 3">F</strain>
    </source>
</reference>
<keyword evidence="3" id="KW-1185">Reference proteome</keyword>
<evidence type="ECO:0000256" key="1">
    <source>
        <dbReference type="SAM" id="MobiDB-lite"/>
    </source>
</evidence>
<evidence type="ECO:0000313" key="2">
    <source>
        <dbReference type="EMBL" id="PMD39696.1"/>
    </source>
</evidence>